<evidence type="ECO:0000313" key="3">
    <source>
        <dbReference type="Proteomes" id="UP001165267"/>
    </source>
</evidence>
<keyword evidence="3" id="KW-1185">Reference proteome</keyword>
<feature type="transmembrane region" description="Helical" evidence="1">
    <location>
        <begin position="385"/>
        <end position="414"/>
    </location>
</feature>
<feature type="transmembrane region" description="Helical" evidence="1">
    <location>
        <begin position="55"/>
        <end position="72"/>
    </location>
</feature>
<dbReference type="RefSeq" id="WP_257510462.1">
    <property type="nucleotide sequence ID" value="NZ_JANKHG010000001.1"/>
</dbReference>
<feature type="transmembrane region" description="Helical" evidence="1">
    <location>
        <begin position="140"/>
        <end position="160"/>
    </location>
</feature>
<protein>
    <recommendedName>
        <fullName evidence="4">O-antigen polymerase</fullName>
    </recommendedName>
</protein>
<name>A0ABT1XD58_9BURK</name>
<feature type="transmembrane region" description="Helical" evidence="1">
    <location>
        <begin position="359"/>
        <end position="379"/>
    </location>
</feature>
<sequence>MPNLFLLPDYFAFIPLLFFIYSLYRSDSLNLRAFAVSLMLYDGLCFIVGGSTFDPIKTSGIILTIIYFGVYYNLRYSPYFILFIIYLFARDVINFIFSDLNIDLNSVRFSVQFFVNLIIIWFLSRILFKGVDLRSRLDLVSRVCVFLISFSFLLSIYQIVAFNVGFPVNGIKSSYSLNVLGEIKYAAYNLGGVSIFRPYALFGEPKFLANVSSVCFIVVLYCMKYGVDSILKIRYLIVAQFSLLVLTASTSAMVSFVLAVIIYFLTNLRISFRGVVFFGIIVFVSNMLFPSLREFIFDFVSNRLLERFSGETGPLESHESFYADRWLADYFNFFLGSGYSYFYEYGFSQGFRSLPNATLIFYGIVGGIGGIFLLILSIYGSLIRVFYFIAFLPLIFVFFPFGSFLILMLFFNAISTCDVEYRSLAKISRFDGVHFKS</sequence>
<keyword evidence="1" id="KW-0812">Transmembrane</keyword>
<feature type="transmembrane region" description="Helical" evidence="1">
    <location>
        <begin position="207"/>
        <end position="223"/>
    </location>
</feature>
<feature type="transmembrane region" description="Helical" evidence="1">
    <location>
        <begin position="270"/>
        <end position="289"/>
    </location>
</feature>
<reference evidence="2" key="1">
    <citation type="submission" date="2022-07" db="EMBL/GenBank/DDBJ databases">
        <authorList>
            <person name="Xamxidin M."/>
        </authorList>
    </citation>
    <scope>NUCLEOTIDE SEQUENCE</scope>
    <source>
        <strain evidence="2">YS8-69</strain>
    </source>
</reference>
<feature type="transmembrane region" description="Helical" evidence="1">
    <location>
        <begin position="31"/>
        <end position="49"/>
    </location>
</feature>
<feature type="transmembrane region" description="Helical" evidence="1">
    <location>
        <begin position="6"/>
        <end position="24"/>
    </location>
</feature>
<evidence type="ECO:0000256" key="1">
    <source>
        <dbReference type="SAM" id="Phobius"/>
    </source>
</evidence>
<organism evidence="2 3">
    <name type="scientific">Limnobacter parvus</name>
    <dbReference type="NCBI Taxonomy" id="2939690"/>
    <lineage>
        <taxon>Bacteria</taxon>
        <taxon>Pseudomonadati</taxon>
        <taxon>Pseudomonadota</taxon>
        <taxon>Betaproteobacteria</taxon>
        <taxon>Burkholderiales</taxon>
        <taxon>Burkholderiaceae</taxon>
        <taxon>Limnobacter</taxon>
    </lineage>
</organism>
<keyword evidence="1" id="KW-0472">Membrane</keyword>
<dbReference type="Proteomes" id="UP001165267">
    <property type="component" value="Unassembled WGS sequence"/>
</dbReference>
<evidence type="ECO:0008006" key="4">
    <source>
        <dbReference type="Google" id="ProtNLM"/>
    </source>
</evidence>
<feature type="transmembrane region" description="Helical" evidence="1">
    <location>
        <begin position="79"/>
        <end position="97"/>
    </location>
</feature>
<feature type="transmembrane region" description="Helical" evidence="1">
    <location>
        <begin position="235"/>
        <end position="264"/>
    </location>
</feature>
<comment type="caution">
    <text evidence="2">The sequence shown here is derived from an EMBL/GenBank/DDBJ whole genome shotgun (WGS) entry which is preliminary data.</text>
</comment>
<evidence type="ECO:0000313" key="2">
    <source>
        <dbReference type="EMBL" id="MCR2745212.1"/>
    </source>
</evidence>
<accession>A0ABT1XD58</accession>
<dbReference type="EMBL" id="JANKHG010000001">
    <property type="protein sequence ID" value="MCR2745212.1"/>
    <property type="molecule type" value="Genomic_DNA"/>
</dbReference>
<gene>
    <name evidence="2" type="ORF">NSP04_00955</name>
</gene>
<keyword evidence="1" id="KW-1133">Transmembrane helix</keyword>
<feature type="transmembrane region" description="Helical" evidence="1">
    <location>
        <begin position="109"/>
        <end position="128"/>
    </location>
</feature>
<proteinExistence type="predicted"/>